<gene>
    <name evidence="2" type="ORF">E2C01_061142</name>
</gene>
<dbReference type="Proteomes" id="UP000324222">
    <property type="component" value="Unassembled WGS sequence"/>
</dbReference>
<accession>A0A5B7H7C8</accession>
<proteinExistence type="predicted"/>
<protein>
    <submittedName>
        <fullName evidence="2">Uncharacterized protein</fullName>
    </submittedName>
</protein>
<evidence type="ECO:0000313" key="2">
    <source>
        <dbReference type="EMBL" id="MPC66982.1"/>
    </source>
</evidence>
<keyword evidence="3" id="KW-1185">Reference proteome</keyword>
<dbReference type="EMBL" id="VSRR010025593">
    <property type="protein sequence ID" value="MPC66982.1"/>
    <property type="molecule type" value="Genomic_DNA"/>
</dbReference>
<dbReference type="AlphaFoldDB" id="A0A5B7H7C8"/>
<feature type="region of interest" description="Disordered" evidence="1">
    <location>
        <begin position="48"/>
        <end position="70"/>
    </location>
</feature>
<sequence>MVMGAWGPPAPAPRCSETDRAAARRQKAAWVAGKAPLEVRGVCGVPAARPAPWRTPQCPPGQPPSRCRQS</sequence>
<comment type="caution">
    <text evidence="2">The sequence shown here is derived from an EMBL/GenBank/DDBJ whole genome shotgun (WGS) entry which is preliminary data.</text>
</comment>
<evidence type="ECO:0000313" key="3">
    <source>
        <dbReference type="Proteomes" id="UP000324222"/>
    </source>
</evidence>
<organism evidence="2 3">
    <name type="scientific">Portunus trituberculatus</name>
    <name type="common">Swimming crab</name>
    <name type="synonym">Neptunus trituberculatus</name>
    <dbReference type="NCBI Taxonomy" id="210409"/>
    <lineage>
        <taxon>Eukaryota</taxon>
        <taxon>Metazoa</taxon>
        <taxon>Ecdysozoa</taxon>
        <taxon>Arthropoda</taxon>
        <taxon>Crustacea</taxon>
        <taxon>Multicrustacea</taxon>
        <taxon>Malacostraca</taxon>
        <taxon>Eumalacostraca</taxon>
        <taxon>Eucarida</taxon>
        <taxon>Decapoda</taxon>
        <taxon>Pleocyemata</taxon>
        <taxon>Brachyura</taxon>
        <taxon>Eubrachyura</taxon>
        <taxon>Portunoidea</taxon>
        <taxon>Portunidae</taxon>
        <taxon>Portuninae</taxon>
        <taxon>Portunus</taxon>
    </lineage>
</organism>
<name>A0A5B7H7C8_PORTR</name>
<reference evidence="2 3" key="1">
    <citation type="submission" date="2019-05" db="EMBL/GenBank/DDBJ databases">
        <title>Another draft genome of Portunus trituberculatus and its Hox gene families provides insights of decapod evolution.</title>
        <authorList>
            <person name="Jeong J.-H."/>
            <person name="Song I."/>
            <person name="Kim S."/>
            <person name="Choi T."/>
            <person name="Kim D."/>
            <person name="Ryu S."/>
            <person name="Kim W."/>
        </authorList>
    </citation>
    <scope>NUCLEOTIDE SEQUENCE [LARGE SCALE GENOMIC DNA]</scope>
    <source>
        <tissue evidence="2">Muscle</tissue>
    </source>
</reference>
<evidence type="ECO:0000256" key="1">
    <source>
        <dbReference type="SAM" id="MobiDB-lite"/>
    </source>
</evidence>